<keyword evidence="1" id="KW-0732">Signal</keyword>
<protein>
    <submittedName>
        <fullName evidence="2">Uncharacterized protein</fullName>
    </submittedName>
</protein>
<feature type="signal peptide" evidence="1">
    <location>
        <begin position="1"/>
        <end position="22"/>
    </location>
</feature>
<gene>
    <name evidence="2" type="ORF">ACA1_112970</name>
</gene>
<dbReference type="KEGG" id="acan:ACA1_112970"/>
<accession>L8H453</accession>
<dbReference type="GeneID" id="14920831"/>
<evidence type="ECO:0000256" key="1">
    <source>
        <dbReference type="SAM" id="SignalP"/>
    </source>
</evidence>
<dbReference type="VEuPathDB" id="AmoebaDB:ACA1_112970"/>
<evidence type="ECO:0000313" key="3">
    <source>
        <dbReference type="Proteomes" id="UP000011083"/>
    </source>
</evidence>
<sequence length="395" mass="41339">MAAMKTFVALFVVASLFAVASGVRFLSLDASLLLGADPFALERVDNINYALALASLTGLAQHADAVCLQGYWLPYQVQKLQAILTPYLPHSYSATPAAGNCSCQPAELTGLFTCLSGCITGGLNALVTNTTTFPDLLTTCMGNVGKDVSTCSPYGGYSGNVLFSRSPLTQPTTRSLALAPGLFNSDAIFATSSFSGVGNVQLVCTQLQPAGPVNASVAAALSGVNYLQTQTLQGLIETAVNQTRVSQVVVMGNFKQGPTIVNATSGATLVEPINEAYYGLWLQALYQDPAAADQRCTYCNSLSIVSPYLVNTMSSHIFVRGFDNNANVLSVTGKITFDNTTTILDLTSGSTPQARTVPYSPNYGVQVDISTVPSSASALLPATAALLRYVAALAF</sequence>
<reference evidence="2 3" key="1">
    <citation type="journal article" date="2013" name="Genome Biol.">
        <title>Genome of Acanthamoeba castellanii highlights extensive lateral gene transfer and early evolution of tyrosine kinase signaling.</title>
        <authorList>
            <person name="Clarke M."/>
            <person name="Lohan A.J."/>
            <person name="Liu B."/>
            <person name="Lagkouvardos I."/>
            <person name="Roy S."/>
            <person name="Zafar N."/>
            <person name="Bertelli C."/>
            <person name="Schilde C."/>
            <person name="Kianianmomeni A."/>
            <person name="Burglin T.R."/>
            <person name="Frech C."/>
            <person name="Turcotte B."/>
            <person name="Kopec K.O."/>
            <person name="Synnott J.M."/>
            <person name="Choo C."/>
            <person name="Paponov I."/>
            <person name="Finkler A."/>
            <person name="Soon Heng Tan C."/>
            <person name="Hutchins A.P."/>
            <person name="Weinmeier T."/>
            <person name="Rattei T."/>
            <person name="Chu J.S."/>
            <person name="Gimenez G."/>
            <person name="Irimia M."/>
            <person name="Rigden D.J."/>
            <person name="Fitzpatrick D.A."/>
            <person name="Lorenzo-Morales J."/>
            <person name="Bateman A."/>
            <person name="Chiu C.H."/>
            <person name="Tang P."/>
            <person name="Hegemann P."/>
            <person name="Fromm H."/>
            <person name="Raoult D."/>
            <person name="Greub G."/>
            <person name="Miranda-Saavedra D."/>
            <person name="Chen N."/>
            <person name="Nash P."/>
            <person name="Ginger M.L."/>
            <person name="Horn M."/>
            <person name="Schaap P."/>
            <person name="Caler L."/>
            <person name="Loftus B."/>
        </authorList>
    </citation>
    <scope>NUCLEOTIDE SEQUENCE [LARGE SCALE GENOMIC DNA]</scope>
    <source>
        <strain evidence="2 3">Neff</strain>
    </source>
</reference>
<dbReference type="Proteomes" id="UP000011083">
    <property type="component" value="Unassembled WGS sequence"/>
</dbReference>
<dbReference type="EMBL" id="KB007926">
    <property type="protein sequence ID" value="ELR19992.1"/>
    <property type="molecule type" value="Genomic_DNA"/>
</dbReference>
<dbReference type="RefSeq" id="XP_004342101.1">
    <property type="nucleotide sequence ID" value="XM_004342052.1"/>
</dbReference>
<evidence type="ECO:0000313" key="2">
    <source>
        <dbReference type="EMBL" id="ELR19992.1"/>
    </source>
</evidence>
<proteinExistence type="predicted"/>
<organism evidence="2 3">
    <name type="scientific">Acanthamoeba castellanii (strain ATCC 30010 / Neff)</name>
    <dbReference type="NCBI Taxonomy" id="1257118"/>
    <lineage>
        <taxon>Eukaryota</taxon>
        <taxon>Amoebozoa</taxon>
        <taxon>Discosea</taxon>
        <taxon>Longamoebia</taxon>
        <taxon>Centramoebida</taxon>
        <taxon>Acanthamoebidae</taxon>
        <taxon>Acanthamoeba</taxon>
    </lineage>
</organism>
<feature type="chain" id="PRO_5003990385" evidence="1">
    <location>
        <begin position="23"/>
        <end position="395"/>
    </location>
</feature>
<name>L8H453_ACACF</name>
<keyword evidence="3" id="KW-1185">Reference proteome</keyword>
<dbReference type="AlphaFoldDB" id="L8H453"/>